<accession>A0A0K2VHN7</accession>
<organism evidence="1">
    <name type="scientific">Lepeophtheirus salmonis</name>
    <name type="common">Salmon louse</name>
    <name type="synonym">Caligus salmonis</name>
    <dbReference type="NCBI Taxonomy" id="72036"/>
    <lineage>
        <taxon>Eukaryota</taxon>
        <taxon>Metazoa</taxon>
        <taxon>Ecdysozoa</taxon>
        <taxon>Arthropoda</taxon>
        <taxon>Crustacea</taxon>
        <taxon>Multicrustacea</taxon>
        <taxon>Hexanauplia</taxon>
        <taxon>Copepoda</taxon>
        <taxon>Siphonostomatoida</taxon>
        <taxon>Caligidae</taxon>
        <taxon>Lepeophtheirus</taxon>
    </lineage>
</organism>
<evidence type="ECO:0000313" key="1">
    <source>
        <dbReference type="EMBL" id="CDW49752.1"/>
    </source>
</evidence>
<dbReference type="EMBL" id="HACA01032391">
    <property type="protein sequence ID" value="CDW49752.1"/>
    <property type="molecule type" value="Transcribed_RNA"/>
</dbReference>
<reference evidence="1" key="1">
    <citation type="submission" date="2014-05" db="EMBL/GenBank/DDBJ databases">
        <authorList>
            <person name="Chronopoulou M."/>
        </authorList>
    </citation>
    <scope>NUCLEOTIDE SEQUENCE</scope>
    <source>
        <tissue evidence="1">Whole organism</tissue>
    </source>
</reference>
<sequence length="51" mass="6172">MFWYKLIHHPLFQGTPLKMFHYDKAPSSRDPFCESLRHGLPLFDLYKDFIS</sequence>
<protein>
    <submittedName>
        <fullName evidence="1">Uncharacterized protein</fullName>
    </submittedName>
</protein>
<dbReference type="AlphaFoldDB" id="A0A0K2VHN7"/>
<proteinExistence type="predicted"/>
<name>A0A0K2VHN7_LEPSM</name>